<comment type="cofactor">
    <cofactor evidence="1">
        <name>pyridoxal 5'-phosphate</name>
        <dbReference type="ChEBI" id="CHEBI:597326"/>
    </cofactor>
</comment>
<dbReference type="Gene3D" id="3.90.1150.10">
    <property type="entry name" value="Aspartate Aminotransferase, domain 1"/>
    <property type="match status" value="1"/>
</dbReference>
<evidence type="ECO:0000256" key="3">
    <source>
        <dbReference type="RuleBase" id="RU003560"/>
    </source>
</evidence>
<dbReference type="SUPFAM" id="SSF53383">
    <property type="entry name" value="PLP-dependent transferases"/>
    <property type="match status" value="1"/>
</dbReference>
<organism evidence="4 5">
    <name type="scientific">Dethiosulfatibacter aminovorans DSM 17477</name>
    <dbReference type="NCBI Taxonomy" id="1121476"/>
    <lineage>
        <taxon>Bacteria</taxon>
        <taxon>Bacillati</taxon>
        <taxon>Bacillota</taxon>
        <taxon>Tissierellia</taxon>
        <taxon>Dethiosulfatibacter</taxon>
    </lineage>
</organism>
<dbReference type="InterPro" id="IPR049704">
    <property type="entry name" value="Aminotrans_3_PPA_site"/>
</dbReference>
<dbReference type="InterPro" id="IPR015424">
    <property type="entry name" value="PyrdxlP-dep_Trfase"/>
</dbReference>
<evidence type="ECO:0000313" key="5">
    <source>
        <dbReference type="Proteomes" id="UP000184052"/>
    </source>
</evidence>
<dbReference type="InterPro" id="IPR005814">
    <property type="entry name" value="Aminotrans_3"/>
</dbReference>
<keyword evidence="5" id="KW-1185">Reference proteome</keyword>
<dbReference type="OrthoDB" id="9801052at2"/>
<protein>
    <submittedName>
        <fullName evidence="4">Glutamate-1-semialdehyde 2,1-aminomutase</fullName>
    </submittedName>
</protein>
<sequence length="420" mass="47522">MSKKLNLEKSLKLFEEGKKLSPGGVMGIRRPYNFVEGEYPIYIERGYGGHIVDVDGNDYIDMLCAYGPIILGYDEKEINEAAIKQMEKGFCFSLVQEIQNELQKKLIELIPSAEMVVLAKTGSDVTGIATRIARGHSGKDIILRCGYHGWHDWCVENPGGVPKAVKELTKEFHYGDLEELEKLLEENKDNTACIIITPVGHPGAAPIIPPPDGYLQGVRDLADKYNVILIFDEIRTGFRVAMGGAQERYGVIPDMSVFGKALANGYPISACVGKAEIMKTMEKDVFISSTFFPNSLEMAAALKCLEILEREKVTDVMWERGTWYLEELHKIMDELGAPVTVSGIPPMPYVTFDKVDDHYKERRTMFYTETIRRGLFIQPYHHWYIAHRHTDEDLKSSLKSIREAMETTLAKYPVKIKLEK</sequence>
<dbReference type="AlphaFoldDB" id="A0A1M6EB86"/>
<evidence type="ECO:0000256" key="2">
    <source>
        <dbReference type="ARBA" id="ARBA00022898"/>
    </source>
</evidence>
<dbReference type="Gene3D" id="3.40.640.10">
    <property type="entry name" value="Type I PLP-dependent aspartate aminotransferase-like (Major domain)"/>
    <property type="match status" value="1"/>
</dbReference>
<keyword evidence="2 3" id="KW-0663">Pyridoxal phosphate</keyword>
<dbReference type="EMBL" id="FQZL01000007">
    <property type="protein sequence ID" value="SHI82629.1"/>
    <property type="molecule type" value="Genomic_DNA"/>
</dbReference>
<dbReference type="PANTHER" id="PTHR43713:SF3">
    <property type="entry name" value="GLUTAMATE-1-SEMIALDEHYDE 2,1-AMINOMUTASE 1, CHLOROPLASTIC-RELATED"/>
    <property type="match status" value="1"/>
</dbReference>
<accession>A0A1M6EB86</accession>
<dbReference type="InterPro" id="IPR015421">
    <property type="entry name" value="PyrdxlP-dep_Trfase_major"/>
</dbReference>
<gene>
    <name evidence="4" type="ORF">SAMN02745751_01135</name>
</gene>
<dbReference type="InterPro" id="IPR015422">
    <property type="entry name" value="PyrdxlP-dep_Trfase_small"/>
</dbReference>
<dbReference type="GO" id="GO:0030170">
    <property type="term" value="F:pyridoxal phosphate binding"/>
    <property type="evidence" value="ECO:0007669"/>
    <property type="project" value="InterPro"/>
</dbReference>
<dbReference type="PROSITE" id="PS00600">
    <property type="entry name" value="AA_TRANSFER_CLASS_3"/>
    <property type="match status" value="1"/>
</dbReference>
<reference evidence="4 5" key="1">
    <citation type="submission" date="2016-11" db="EMBL/GenBank/DDBJ databases">
        <authorList>
            <person name="Jaros S."/>
            <person name="Januszkiewicz K."/>
            <person name="Wedrychowicz H."/>
        </authorList>
    </citation>
    <scope>NUCLEOTIDE SEQUENCE [LARGE SCALE GENOMIC DNA]</scope>
    <source>
        <strain evidence="4 5">DSM 17477</strain>
    </source>
</reference>
<dbReference type="GO" id="GO:0008483">
    <property type="term" value="F:transaminase activity"/>
    <property type="evidence" value="ECO:0007669"/>
    <property type="project" value="InterPro"/>
</dbReference>
<dbReference type="PANTHER" id="PTHR43713">
    <property type="entry name" value="GLUTAMATE-1-SEMIALDEHYDE 2,1-AMINOMUTASE"/>
    <property type="match status" value="1"/>
</dbReference>
<dbReference type="Proteomes" id="UP000184052">
    <property type="component" value="Unassembled WGS sequence"/>
</dbReference>
<evidence type="ECO:0000313" key="4">
    <source>
        <dbReference type="EMBL" id="SHI82629.1"/>
    </source>
</evidence>
<dbReference type="RefSeq" id="WP_073048437.1">
    <property type="nucleotide sequence ID" value="NZ_FQZL01000007.1"/>
</dbReference>
<dbReference type="Pfam" id="PF00202">
    <property type="entry name" value="Aminotran_3"/>
    <property type="match status" value="1"/>
</dbReference>
<dbReference type="STRING" id="1121476.SAMN02745751_01135"/>
<evidence type="ECO:0000256" key="1">
    <source>
        <dbReference type="ARBA" id="ARBA00001933"/>
    </source>
</evidence>
<comment type="similarity">
    <text evidence="3">Belongs to the class-III pyridoxal-phosphate-dependent aminotransferase family.</text>
</comment>
<name>A0A1M6EB86_9FIRM</name>
<proteinExistence type="inferred from homology"/>